<accession>A0A8X6HPY0</accession>
<dbReference type="AlphaFoldDB" id="A0A8X6HPY0"/>
<sequence length="86" mass="9983">MSYRMDLTHKLNRFTLNRINLLIRPPTASCHFLTPPHDCECVSYRLGSFDCLAGRNLFIREWKNGNSLLIGQGEKKAEEDCFFSLM</sequence>
<comment type="caution">
    <text evidence="1">The sequence shown here is derived from an EMBL/GenBank/DDBJ whole genome shotgun (WGS) entry which is preliminary data.</text>
</comment>
<evidence type="ECO:0000313" key="1">
    <source>
        <dbReference type="EMBL" id="GFR27809.1"/>
    </source>
</evidence>
<evidence type="ECO:0000313" key="2">
    <source>
        <dbReference type="Proteomes" id="UP000887116"/>
    </source>
</evidence>
<protein>
    <submittedName>
        <fullName evidence="1">Uncharacterized protein</fullName>
    </submittedName>
</protein>
<proteinExistence type="predicted"/>
<reference evidence="1" key="1">
    <citation type="submission" date="2020-07" db="EMBL/GenBank/DDBJ databases">
        <title>Multicomponent nature underlies the extraordinary mechanical properties of spider dragline silk.</title>
        <authorList>
            <person name="Kono N."/>
            <person name="Nakamura H."/>
            <person name="Mori M."/>
            <person name="Yoshida Y."/>
            <person name="Ohtoshi R."/>
            <person name="Malay A.D."/>
            <person name="Moran D.A.P."/>
            <person name="Tomita M."/>
            <person name="Numata K."/>
            <person name="Arakawa K."/>
        </authorList>
    </citation>
    <scope>NUCLEOTIDE SEQUENCE</scope>
</reference>
<dbReference type="EMBL" id="BMAO01019018">
    <property type="protein sequence ID" value="GFR27809.1"/>
    <property type="molecule type" value="Genomic_DNA"/>
</dbReference>
<keyword evidence="2" id="KW-1185">Reference proteome</keyword>
<dbReference type="OrthoDB" id="6420252at2759"/>
<name>A0A8X6HPY0_TRICU</name>
<gene>
    <name evidence="1" type="ORF">TNCT_738821</name>
</gene>
<organism evidence="1 2">
    <name type="scientific">Trichonephila clavata</name>
    <name type="common">Joro spider</name>
    <name type="synonym">Nephila clavata</name>
    <dbReference type="NCBI Taxonomy" id="2740835"/>
    <lineage>
        <taxon>Eukaryota</taxon>
        <taxon>Metazoa</taxon>
        <taxon>Ecdysozoa</taxon>
        <taxon>Arthropoda</taxon>
        <taxon>Chelicerata</taxon>
        <taxon>Arachnida</taxon>
        <taxon>Araneae</taxon>
        <taxon>Araneomorphae</taxon>
        <taxon>Entelegynae</taxon>
        <taxon>Araneoidea</taxon>
        <taxon>Nephilidae</taxon>
        <taxon>Trichonephila</taxon>
    </lineage>
</organism>
<dbReference type="Proteomes" id="UP000887116">
    <property type="component" value="Unassembled WGS sequence"/>
</dbReference>